<evidence type="ECO:0000256" key="1">
    <source>
        <dbReference type="ARBA" id="ARBA00004496"/>
    </source>
</evidence>
<dbReference type="FunFam" id="3.30.930.10:FF:000013">
    <property type="entry name" value="Aspartate--tRNA ligase, cytoplasmic"/>
    <property type="match status" value="1"/>
</dbReference>
<protein>
    <recommendedName>
        <fullName evidence="4">Aspartate--tRNA ligase, cytoplasmic</fullName>
        <ecNumber evidence="3">6.1.1.12</ecNumber>
    </recommendedName>
    <alternativeName>
        <fullName evidence="11">Aspartyl-tRNA synthetase</fullName>
    </alternativeName>
</protein>
<dbReference type="CDD" id="cd00776">
    <property type="entry name" value="AsxRS_core"/>
    <property type="match status" value="1"/>
</dbReference>
<evidence type="ECO:0000256" key="8">
    <source>
        <dbReference type="ARBA" id="ARBA00022840"/>
    </source>
</evidence>
<evidence type="ECO:0000256" key="6">
    <source>
        <dbReference type="ARBA" id="ARBA00022598"/>
    </source>
</evidence>
<keyword evidence="7" id="KW-0547">Nucleotide-binding</keyword>
<dbReference type="GO" id="GO:0005524">
    <property type="term" value="F:ATP binding"/>
    <property type="evidence" value="ECO:0007669"/>
    <property type="project" value="UniProtKB-KW"/>
</dbReference>
<evidence type="ECO:0000256" key="9">
    <source>
        <dbReference type="ARBA" id="ARBA00022917"/>
    </source>
</evidence>
<dbReference type="CDD" id="cd04320">
    <property type="entry name" value="AspRS_cyto_N"/>
    <property type="match status" value="1"/>
</dbReference>
<dbReference type="InterPro" id="IPR004364">
    <property type="entry name" value="Aa-tRNA-synt_II"/>
</dbReference>
<keyword evidence="8" id="KW-0067">ATP-binding</keyword>
<dbReference type="GO" id="GO:0004815">
    <property type="term" value="F:aspartate-tRNA ligase activity"/>
    <property type="evidence" value="ECO:0007669"/>
    <property type="project" value="UniProtKB-EC"/>
</dbReference>
<comment type="subcellular location">
    <subcellularLocation>
        <location evidence="1">Cytoplasm</location>
    </subcellularLocation>
</comment>
<dbReference type="GO" id="GO:0005829">
    <property type="term" value="C:cytosol"/>
    <property type="evidence" value="ECO:0007669"/>
    <property type="project" value="TreeGrafter"/>
</dbReference>
<dbReference type="InterPro" id="IPR006195">
    <property type="entry name" value="aa-tRNA-synth_II"/>
</dbReference>
<evidence type="ECO:0000313" key="16">
    <source>
        <dbReference type="Proteomes" id="UP001219355"/>
    </source>
</evidence>
<evidence type="ECO:0000256" key="5">
    <source>
        <dbReference type="ARBA" id="ARBA00022490"/>
    </source>
</evidence>
<evidence type="ECO:0000313" key="15">
    <source>
        <dbReference type="EMBL" id="WEW58809.1"/>
    </source>
</evidence>
<dbReference type="EC" id="6.1.1.12" evidence="3"/>
<dbReference type="NCBIfam" id="TIGR00458">
    <property type="entry name" value="aspS_nondisc"/>
    <property type="match status" value="1"/>
</dbReference>
<evidence type="ECO:0000256" key="11">
    <source>
        <dbReference type="ARBA" id="ARBA00033155"/>
    </source>
</evidence>
<keyword evidence="10" id="KW-0030">Aminoacyl-tRNA synthetase</keyword>
<accession>A0AAF0DHJ5</accession>
<keyword evidence="16" id="KW-1185">Reference proteome</keyword>
<dbReference type="HAMAP" id="MF_02075">
    <property type="entry name" value="Asp_tRNA_synth_type2"/>
    <property type="match status" value="1"/>
</dbReference>
<dbReference type="InterPro" id="IPR002312">
    <property type="entry name" value="Asp/Asn-tRNA-synth_IIb"/>
</dbReference>
<dbReference type="Gene3D" id="2.40.50.140">
    <property type="entry name" value="Nucleic acid-binding proteins"/>
    <property type="match status" value="1"/>
</dbReference>
<proteinExistence type="inferred from homology"/>
<organism evidence="15 16">
    <name type="scientific">Emydomyces testavorans</name>
    <dbReference type="NCBI Taxonomy" id="2070801"/>
    <lineage>
        <taxon>Eukaryota</taxon>
        <taxon>Fungi</taxon>
        <taxon>Dikarya</taxon>
        <taxon>Ascomycota</taxon>
        <taxon>Pezizomycotina</taxon>
        <taxon>Eurotiomycetes</taxon>
        <taxon>Eurotiomycetidae</taxon>
        <taxon>Onygenales</taxon>
        <taxon>Nannizziopsiaceae</taxon>
        <taxon>Emydomyces</taxon>
    </lineage>
</organism>
<dbReference type="AlphaFoldDB" id="A0AAF0DHJ5"/>
<dbReference type="FunFam" id="2.40.50.140:FF:000132">
    <property type="entry name" value="Aspartyl-tRNA synthetase, cytoplasmic"/>
    <property type="match status" value="1"/>
</dbReference>
<feature type="compositionally biased region" description="Basic and acidic residues" evidence="13">
    <location>
        <begin position="79"/>
        <end position="98"/>
    </location>
</feature>
<evidence type="ECO:0000259" key="14">
    <source>
        <dbReference type="PROSITE" id="PS50862"/>
    </source>
</evidence>
<dbReference type="InterPro" id="IPR004523">
    <property type="entry name" value="Asp-tRNA_synthase_2"/>
</dbReference>
<keyword evidence="6 15" id="KW-0436">Ligase</keyword>
<dbReference type="InterPro" id="IPR012340">
    <property type="entry name" value="NA-bd_OB-fold"/>
</dbReference>
<dbReference type="PANTHER" id="PTHR43450:SF2">
    <property type="entry name" value="ASPARTATE--TRNA LIGASE"/>
    <property type="match status" value="1"/>
</dbReference>
<name>A0AAF0DHJ5_9EURO</name>
<dbReference type="Pfam" id="PF00152">
    <property type="entry name" value="tRNA-synt_2"/>
    <property type="match status" value="1"/>
</dbReference>
<evidence type="ECO:0000256" key="12">
    <source>
        <dbReference type="ARBA" id="ARBA00047904"/>
    </source>
</evidence>
<dbReference type="Gene3D" id="3.30.930.10">
    <property type="entry name" value="Bira Bifunctional Protein, Domain 2"/>
    <property type="match status" value="1"/>
</dbReference>
<feature type="compositionally biased region" description="Basic residues" evidence="13">
    <location>
        <begin position="53"/>
        <end position="62"/>
    </location>
</feature>
<evidence type="ECO:0000256" key="2">
    <source>
        <dbReference type="ARBA" id="ARBA00005312"/>
    </source>
</evidence>
<dbReference type="PANTHER" id="PTHR43450">
    <property type="entry name" value="ASPARTYL-TRNA SYNTHETASE"/>
    <property type="match status" value="1"/>
</dbReference>
<dbReference type="GO" id="GO:0006422">
    <property type="term" value="P:aspartyl-tRNA aminoacylation"/>
    <property type="evidence" value="ECO:0007669"/>
    <property type="project" value="InterPro"/>
</dbReference>
<feature type="domain" description="Aminoacyl-transfer RNA synthetases class-II family profile" evidence="14">
    <location>
        <begin position="272"/>
        <end position="582"/>
    </location>
</feature>
<sequence>MSIKQAFAKIKSASLSDTELVPPRRSIGQFIRSREFVYSSDETSDETESMSKKQLKRQARRQAKSESGSRLSEDSGVEFVKKKERDEEAAKEETEEMKARYGDLPLMQSRDRPRQNLTKFESITSDMDGEEIVFRARLHVVRRMGPKLVFLVFRQQVVTLQGVLAESKGEISTLMVQWAEHIRVGSILKVKGVLRKPHVPVIGTTIHDIEVHIQEIYVVVRREDPVPFSVYEAELPAADEEKLEGRRTRIPDRTRLLNRILDLRTDTSQAIFRIQSAISSYFRTTLDANGFIEIHTPKLQGSATESGASVFNVNYFNRPAFLAQSPQLAKQMAIASDFERVYEIGAVFRAENSNTHRHLTEYTGLDIEMAIEEHYHESLDILDQVIKAIFAAIYGKYRREVEIVKHQFPSEDLVWLEQTPIITFSEGVKMLNESGWRTHDDQELSDQYDLGTRDEIRLGELVKEKYHTDYYILDKFPATARPFYAMPDPNDDRFTNSYDIFVRGQEIVSGGQRIHDPVMLEQRMKKMSIDPAAMEEYMEGFRWGAPPHAGAGIGLERLLMLILKLGNIRLGSMFHRDPKSFPAQDVPLTLRHPEASTVSPPWESDSPPVEINQPSERKLQELEDLIANYGDATSTSWLDERFKIWRDPNTGAAVSYVPIHGYAIIPGNPLCDISQYPRIVTQFLRWLKKETRLKPIWILCSLEVEDILGEKLGWRSLSCVAEERVDPARNQAASDGEIARKIRQAENNGVKVTTLQFGQPVPEALQKKIDARIQDWLANRKGTQIHLSQVTPWRDQRHRHYFYATDRDGNICSFVALAQLSPRNGMQVKYSLDFPGSPSGSIEYIVTHAIQTAAKSGVKTLTFGGGATAHLTPGHNISSTRAKMLSTTYDAIVKQFKLNRKTEFRAKLGAHEEPVYIAYPKHGLGTKGIRAILHFFED</sequence>
<dbReference type="SUPFAM" id="SSF50249">
    <property type="entry name" value="Nucleic acid-binding proteins"/>
    <property type="match status" value="1"/>
</dbReference>
<dbReference type="InterPro" id="IPR024320">
    <property type="entry name" value="LPG_synthase_C"/>
</dbReference>
<dbReference type="InterPro" id="IPR045864">
    <property type="entry name" value="aa-tRNA-synth_II/BPL/LPL"/>
</dbReference>
<dbReference type="SUPFAM" id="SSF55681">
    <property type="entry name" value="Class II aaRS and biotin synthetases"/>
    <property type="match status" value="1"/>
</dbReference>
<comment type="similarity">
    <text evidence="2">Belongs to the class-II aminoacyl-tRNA synthetase family. Type 2 subfamily.</text>
</comment>
<keyword evidence="5" id="KW-0963">Cytoplasm</keyword>
<gene>
    <name evidence="15" type="primary">DPS1</name>
    <name evidence="15" type="ORF">PRK78_004277</name>
</gene>
<evidence type="ECO:0000256" key="3">
    <source>
        <dbReference type="ARBA" id="ARBA00012841"/>
    </source>
</evidence>
<dbReference type="EMBL" id="CP120628">
    <property type="protein sequence ID" value="WEW58809.1"/>
    <property type="molecule type" value="Genomic_DNA"/>
</dbReference>
<dbReference type="PROSITE" id="PS50862">
    <property type="entry name" value="AA_TRNA_LIGASE_II"/>
    <property type="match status" value="1"/>
</dbReference>
<evidence type="ECO:0000256" key="10">
    <source>
        <dbReference type="ARBA" id="ARBA00023146"/>
    </source>
</evidence>
<keyword evidence="9" id="KW-0648">Protein biosynthesis</keyword>
<dbReference type="NCBIfam" id="NF003483">
    <property type="entry name" value="PRK05159.1"/>
    <property type="match status" value="1"/>
</dbReference>
<comment type="catalytic activity">
    <reaction evidence="12">
        <text>tRNA(Asp) + L-aspartate + ATP = L-aspartyl-tRNA(Asp) + AMP + diphosphate</text>
        <dbReference type="Rhea" id="RHEA:19649"/>
        <dbReference type="Rhea" id="RHEA-COMP:9660"/>
        <dbReference type="Rhea" id="RHEA-COMP:9678"/>
        <dbReference type="ChEBI" id="CHEBI:29991"/>
        <dbReference type="ChEBI" id="CHEBI:30616"/>
        <dbReference type="ChEBI" id="CHEBI:33019"/>
        <dbReference type="ChEBI" id="CHEBI:78442"/>
        <dbReference type="ChEBI" id="CHEBI:78516"/>
        <dbReference type="ChEBI" id="CHEBI:456215"/>
        <dbReference type="EC" id="6.1.1.12"/>
    </reaction>
</comment>
<dbReference type="PRINTS" id="PR01042">
    <property type="entry name" value="TRNASYNTHASP"/>
</dbReference>
<evidence type="ECO:0000256" key="7">
    <source>
        <dbReference type="ARBA" id="ARBA00022741"/>
    </source>
</evidence>
<dbReference type="Proteomes" id="UP001219355">
    <property type="component" value="Chromosome 2"/>
</dbReference>
<dbReference type="GO" id="GO:0017101">
    <property type="term" value="C:aminoacyl-tRNA synthetase multienzyme complex"/>
    <property type="evidence" value="ECO:0007669"/>
    <property type="project" value="TreeGrafter"/>
</dbReference>
<evidence type="ECO:0000256" key="4">
    <source>
        <dbReference type="ARBA" id="ARBA00018853"/>
    </source>
</evidence>
<reference evidence="15" key="1">
    <citation type="submission" date="2023-03" db="EMBL/GenBank/DDBJ databases">
        <title>Emydomyces testavorans Genome Sequence.</title>
        <authorList>
            <person name="Hoyer L."/>
        </authorList>
    </citation>
    <scope>NUCLEOTIDE SEQUENCE</scope>
    <source>
        <strain evidence="15">16-2883</strain>
    </source>
</reference>
<evidence type="ECO:0000256" key="13">
    <source>
        <dbReference type="SAM" id="MobiDB-lite"/>
    </source>
</evidence>
<dbReference type="GO" id="GO:0003723">
    <property type="term" value="F:RNA binding"/>
    <property type="evidence" value="ECO:0007669"/>
    <property type="project" value="TreeGrafter"/>
</dbReference>
<dbReference type="Pfam" id="PF09924">
    <property type="entry name" value="LPG_synthase_C"/>
    <property type="match status" value="1"/>
</dbReference>
<feature type="region of interest" description="Disordered" evidence="13">
    <location>
        <begin position="38"/>
        <end position="98"/>
    </location>
</feature>